<comment type="caution">
    <text evidence="1">The sequence shown here is derived from an EMBL/GenBank/DDBJ whole genome shotgun (WGS) entry which is preliminary data.</text>
</comment>
<proteinExistence type="predicted"/>
<dbReference type="SUPFAM" id="SSF53756">
    <property type="entry name" value="UDP-Glycosyltransferase/glycogen phosphorylase"/>
    <property type="match status" value="1"/>
</dbReference>
<dbReference type="Proteomes" id="UP001231616">
    <property type="component" value="Unassembled WGS sequence"/>
</dbReference>
<gene>
    <name evidence="1" type="primary">pseG</name>
    <name evidence="1" type="ORF">Q3O60_06855</name>
</gene>
<evidence type="ECO:0000313" key="2">
    <source>
        <dbReference type="Proteomes" id="UP001231616"/>
    </source>
</evidence>
<keyword evidence="2" id="KW-1185">Reference proteome</keyword>
<dbReference type="Gene3D" id="3.40.50.11190">
    <property type="match status" value="1"/>
</dbReference>
<protein>
    <submittedName>
        <fullName evidence="1">UDP-2,4-diacetamido-2,4, 6-trideoxy-beta-L-altropyranose hydrolase</fullName>
        <ecNumber evidence="1">3.6.1.57</ecNumber>
    </submittedName>
</protein>
<dbReference type="PANTHER" id="PTHR21015">
    <property type="entry name" value="UDP-N-ACETYLGLUCOSAMINE--N-ACETYLMURAMYL-(PENTAPEPTIDE) PYROPHOSPHORYL-UNDECAPRENOL N-ACETYLGLUCOSAMINE TRANSFERASE 1"/>
    <property type="match status" value="1"/>
</dbReference>
<keyword evidence="1" id="KW-0378">Hydrolase</keyword>
<dbReference type="PANTHER" id="PTHR21015:SF22">
    <property type="entry name" value="GLYCOSYLTRANSFERASE"/>
    <property type="match status" value="1"/>
</dbReference>
<dbReference type="GO" id="GO:0016787">
    <property type="term" value="F:hydrolase activity"/>
    <property type="evidence" value="ECO:0007669"/>
    <property type="project" value="UniProtKB-KW"/>
</dbReference>
<name>A0ABT9GYY6_9GAMM</name>
<dbReference type="InterPro" id="IPR020023">
    <property type="entry name" value="PseG"/>
</dbReference>
<reference evidence="1 2" key="1">
    <citation type="submission" date="2023-08" db="EMBL/GenBank/DDBJ databases">
        <authorList>
            <person name="Joshi A."/>
            <person name="Thite S."/>
        </authorList>
    </citation>
    <scope>NUCLEOTIDE SEQUENCE [LARGE SCALE GENOMIC DNA]</scope>
    <source>
        <strain evidence="1 2">AC40</strain>
    </source>
</reference>
<organism evidence="1 2">
    <name type="scientific">Alkalimonas collagenimarina</name>
    <dbReference type="NCBI Taxonomy" id="400390"/>
    <lineage>
        <taxon>Bacteria</taxon>
        <taxon>Pseudomonadati</taxon>
        <taxon>Pseudomonadota</taxon>
        <taxon>Gammaproteobacteria</taxon>
        <taxon>Alkalimonas</taxon>
    </lineage>
</organism>
<sequence length="359" mass="40079">MRILFRVDSSALIGLGHLMRCLTLAEALRDSGYLCHFICRPHAGHSAELVQQRGFELTLLPSLPPYTDHAAESTEHQHWLGCTEQQDATDCQTQLSNASEKFDLLVVDHYALAAEFCSSLRPFCRHILMIDDLANRAHDCDWLLDQNLLPDQQNRYQQLVPAQCSLLLGPQFALLRHEFYQVHPVTRQAGRLLVFFGGNDPFHLTIKSAIAIAQLTELIPHADIVISAQHPDRSALEALCQTQATMQLHIQSNDMASLMHQAQLMLGAGGTTHWERCICALPALVVTVANNQLATTRYLHELGACSWLGDGDTITQSQLEQSICDWLGKPEQLRLMGEQAKKIMASNQGARTILQHLKV</sequence>
<evidence type="ECO:0000313" key="1">
    <source>
        <dbReference type="EMBL" id="MDP4535900.1"/>
    </source>
</evidence>
<dbReference type="EMBL" id="JAUZVZ010000007">
    <property type="protein sequence ID" value="MDP4535900.1"/>
    <property type="molecule type" value="Genomic_DNA"/>
</dbReference>
<dbReference type="EC" id="3.6.1.57" evidence="1"/>
<dbReference type="RefSeq" id="WP_305893162.1">
    <property type="nucleotide sequence ID" value="NZ_JAUZVZ010000007.1"/>
</dbReference>
<dbReference type="Gene3D" id="3.40.50.2000">
    <property type="entry name" value="Glycogen Phosphorylase B"/>
    <property type="match status" value="1"/>
</dbReference>
<dbReference type="NCBIfam" id="TIGR03590">
    <property type="entry name" value="PseG"/>
    <property type="match status" value="1"/>
</dbReference>
<accession>A0ABT9GYY6</accession>
<keyword evidence="1" id="KW-0808">Transferase</keyword>
<dbReference type="GO" id="GO:0016740">
    <property type="term" value="F:transferase activity"/>
    <property type="evidence" value="ECO:0007669"/>
    <property type="project" value="UniProtKB-KW"/>
</dbReference>